<feature type="transmembrane region" description="Helical" evidence="1">
    <location>
        <begin position="69"/>
        <end position="88"/>
    </location>
</feature>
<evidence type="ECO:0000256" key="1">
    <source>
        <dbReference type="SAM" id="Phobius"/>
    </source>
</evidence>
<keyword evidence="3" id="KW-1185">Reference proteome</keyword>
<reference evidence="2 3" key="1">
    <citation type="submission" date="2019-07" db="EMBL/GenBank/DDBJ databases">
        <authorList>
            <person name="Li J."/>
        </authorList>
    </citation>
    <scope>NUCLEOTIDE SEQUENCE [LARGE SCALE GENOMIC DNA]</scope>
    <source>
        <strain evidence="2 3">TKL69</strain>
    </source>
</reference>
<feature type="transmembrane region" description="Helical" evidence="1">
    <location>
        <begin position="12"/>
        <end position="30"/>
    </location>
</feature>
<dbReference type="RefSeq" id="WP_143892084.1">
    <property type="nucleotide sequence ID" value="NZ_CP041666.1"/>
</dbReference>
<keyword evidence="1" id="KW-0472">Membrane</keyword>
<protein>
    <submittedName>
        <fullName evidence="2">Uncharacterized protein</fullName>
    </submittedName>
</protein>
<evidence type="ECO:0000313" key="3">
    <source>
        <dbReference type="Proteomes" id="UP000315215"/>
    </source>
</evidence>
<keyword evidence="1" id="KW-0812">Transmembrane</keyword>
<dbReference type="OrthoDB" id="1707123at2"/>
<dbReference type="KEGG" id="aqt:FN924_03480"/>
<dbReference type="EMBL" id="CP041666">
    <property type="protein sequence ID" value="QDP39334.1"/>
    <property type="molecule type" value="Genomic_DNA"/>
</dbReference>
<sequence>MRQWRVGTTSMGVALIGLGIVLFLTTLNDWNMSVISLAWLPIIMVILGLEIIAYLVLSKKEQPIVKYDILSILFISVLGVMAICLFVLSSSGLLKQFTQLVQAKESQTALPKVEEVVGKDIKQVVIKSDEGDDVTVEGNNSDQLDIFGTYESTTMDDPIKKEDYVSISKSGDTLYVQVLKAPEQEWIDDGWSRYQVTVSVPVILGVEVRSYVNQVHIPVNVVQGDWYIESAQQVIASGWEEPKASLVAFASDLEELTSVDWDKNAEVPPNEEWGRPSDVLSLQKNVDKTSTEISIVQTERLIVKE</sequence>
<accession>A0A516KD47</accession>
<evidence type="ECO:0000313" key="2">
    <source>
        <dbReference type="EMBL" id="QDP39334.1"/>
    </source>
</evidence>
<proteinExistence type="predicted"/>
<gene>
    <name evidence="2" type="ORF">FN924_03480</name>
</gene>
<dbReference type="Proteomes" id="UP000315215">
    <property type="component" value="Chromosome"/>
</dbReference>
<feature type="transmembrane region" description="Helical" evidence="1">
    <location>
        <begin position="36"/>
        <end position="57"/>
    </location>
</feature>
<keyword evidence="1" id="KW-1133">Transmembrane helix</keyword>
<organism evidence="2 3">
    <name type="scientific">Radiobacillus deserti</name>
    <dbReference type="NCBI Taxonomy" id="2594883"/>
    <lineage>
        <taxon>Bacteria</taxon>
        <taxon>Bacillati</taxon>
        <taxon>Bacillota</taxon>
        <taxon>Bacilli</taxon>
        <taxon>Bacillales</taxon>
        <taxon>Bacillaceae</taxon>
        <taxon>Radiobacillus</taxon>
    </lineage>
</organism>
<dbReference type="AlphaFoldDB" id="A0A516KD47"/>
<name>A0A516KD47_9BACI</name>